<feature type="compositionally biased region" description="Basic and acidic residues" evidence="1">
    <location>
        <begin position="250"/>
        <end position="260"/>
    </location>
</feature>
<feature type="compositionally biased region" description="Basic and acidic residues" evidence="1">
    <location>
        <begin position="226"/>
        <end position="240"/>
    </location>
</feature>
<organism evidence="2">
    <name type="scientific">Hanusia phi</name>
    <dbReference type="NCBI Taxonomy" id="3032"/>
    <lineage>
        <taxon>Eukaryota</taxon>
        <taxon>Cryptophyceae</taxon>
        <taxon>Pyrenomonadales</taxon>
        <taxon>Geminigeraceae</taxon>
        <taxon>Hanusia</taxon>
    </lineage>
</organism>
<sequence>MNFAPLNPSECFQVHTPNQKLPSIAVVKALTLDGPFGMMEGSGAFPLLRNVCLKSSLLTLNDRDCGQHRYFPLDYPQGQPTFAKLSHQTVSLSTGLDGNSLFMCQNAQHSPFPSFKFVQEGSSAVPFLVFLRQMEAEGIVIRYQGKVPELLEGISGWSVMKNRAQDWHSRRKAWFMKGKQGKQYKPNSFHQMLRRLGYFPTKRTSKGSHGYDFEGSLEFIWNPESKYGDRRSSEKRREIHSPPACKHPSKREIADDHLDESIVGQKHKSEQECTLKRPKATS</sequence>
<accession>A0A7S0EP05</accession>
<feature type="region of interest" description="Disordered" evidence="1">
    <location>
        <begin position="226"/>
        <end position="282"/>
    </location>
</feature>
<gene>
    <name evidence="2" type="ORF">HPHI1048_LOCUS14090</name>
</gene>
<reference evidence="2" key="1">
    <citation type="submission" date="2021-01" db="EMBL/GenBank/DDBJ databases">
        <authorList>
            <person name="Corre E."/>
            <person name="Pelletier E."/>
            <person name="Niang G."/>
            <person name="Scheremetjew M."/>
            <person name="Finn R."/>
            <person name="Kale V."/>
            <person name="Holt S."/>
            <person name="Cochrane G."/>
            <person name="Meng A."/>
            <person name="Brown T."/>
            <person name="Cohen L."/>
        </authorList>
    </citation>
    <scope>NUCLEOTIDE SEQUENCE</scope>
    <source>
        <strain evidence="2">CCMP325</strain>
    </source>
</reference>
<name>A0A7S0EP05_9CRYP</name>
<evidence type="ECO:0000313" key="2">
    <source>
        <dbReference type="EMBL" id="CAD8490772.1"/>
    </source>
</evidence>
<dbReference type="EMBL" id="HBEO01020810">
    <property type="protein sequence ID" value="CAD8490772.1"/>
    <property type="molecule type" value="Transcribed_RNA"/>
</dbReference>
<evidence type="ECO:0000256" key="1">
    <source>
        <dbReference type="SAM" id="MobiDB-lite"/>
    </source>
</evidence>
<protein>
    <submittedName>
        <fullName evidence="2">Uncharacterized protein</fullName>
    </submittedName>
</protein>
<dbReference type="AlphaFoldDB" id="A0A7S0EP05"/>
<proteinExistence type="predicted"/>